<keyword evidence="3" id="KW-1185">Reference proteome</keyword>
<feature type="region of interest" description="Disordered" evidence="1">
    <location>
        <begin position="93"/>
        <end position="121"/>
    </location>
</feature>
<evidence type="ECO:0000313" key="2">
    <source>
        <dbReference type="EMBL" id="KAK6337733.1"/>
    </source>
</evidence>
<reference evidence="2 3" key="1">
    <citation type="submission" date="2019-10" db="EMBL/GenBank/DDBJ databases">
        <authorList>
            <person name="Palmer J.M."/>
        </authorList>
    </citation>
    <scope>NUCLEOTIDE SEQUENCE [LARGE SCALE GENOMIC DNA]</scope>
    <source>
        <strain evidence="2 3">TWF696</strain>
    </source>
</reference>
<proteinExistence type="predicted"/>
<dbReference type="AlphaFoldDB" id="A0AAV9U8B5"/>
<gene>
    <name evidence="2" type="ORF">TWF696_001213</name>
</gene>
<protein>
    <submittedName>
        <fullName evidence="2">Uncharacterized protein</fullName>
    </submittedName>
</protein>
<dbReference type="Proteomes" id="UP001375240">
    <property type="component" value="Unassembled WGS sequence"/>
</dbReference>
<comment type="caution">
    <text evidence="2">The sequence shown here is derived from an EMBL/GenBank/DDBJ whole genome shotgun (WGS) entry which is preliminary data.</text>
</comment>
<evidence type="ECO:0000313" key="3">
    <source>
        <dbReference type="Proteomes" id="UP001375240"/>
    </source>
</evidence>
<sequence length="141" mass="15645">MAFLTGMLRMQVGRFLCEPAGGSVTQETCKTPFWMRYKDALGCSSPHDEPFLVVFVRVRSKHCCFPSSICLFHPQTKASQLLHINRKHSRLLTRIQETPRGGSNSSVTVDIPAKRPPPASALASFSQPAVYKSPSADLLRQ</sequence>
<dbReference type="EMBL" id="JAVHNQ010000010">
    <property type="protein sequence ID" value="KAK6337733.1"/>
    <property type="molecule type" value="Genomic_DNA"/>
</dbReference>
<accession>A0AAV9U8B5</accession>
<name>A0AAV9U8B5_9PEZI</name>
<evidence type="ECO:0000256" key="1">
    <source>
        <dbReference type="SAM" id="MobiDB-lite"/>
    </source>
</evidence>
<organism evidence="2 3">
    <name type="scientific">Orbilia brochopaga</name>
    <dbReference type="NCBI Taxonomy" id="3140254"/>
    <lineage>
        <taxon>Eukaryota</taxon>
        <taxon>Fungi</taxon>
        <taxon>Dikarya</taxon>
        <taxon>Ascomycota</taxon>
        <taxon>Pezizomycotina</taxon>
        <taxon>Orbiliomycetes</taxon>
        <taxon>Orbiliales</taxon>
        <taxon>Orbiliaceae</taxon>
        <taxon>Orbilia</taxon>
    </lineage>
</organism>